<dbReference type="InterPro" id="IPR001128">
    <property type="entry name" value="Cyt_P450"/>
</dbReference>
<organism evidence="8 9">
    <name type="scientific">Wenjunlia tyrosinilytica</name>
    <dbReference type="NCBI Taxonomy" id="1544741"/>
    <lineage>
        <taxon>Bacteria</taxon>
        <taxon>Bacillati</taxon>
        <taxon>Actinomycetota</taxon>
        <taxon>Actinomycetes</taxon>
        <taxon>Kitasatosporales</taxon>
        <taxon>Streptomycetaceae</taxon>
        <taxon>Wenjunlia</taxon>
    </lineage>
</organism>
<dbReference type="RefSeq" id="WP_229698082.1">
    <property type="nucleotide sequence ID" value="NZ_BMMS01000001.1"/>
</dbReference>
<dbReference type="PRINTS" id="PR00359">
    <property type="entry name" value="BP450"/>
</dbReference>
<evidence type="ECO:0000256" key="5">
    <source>
        <dbReference type="ARBA" id="ARBA00023004"/>
    </source>
</evidence>
<evidence type="ECO:0000256" key="6">
    <source>
        <dbReference type="ARBA" id="ARBA00023033"/>
    </source>
</evidence>
<dbReference type="EMBL" id="BMMS01000001">
    <property type="protein sequence ID" value="GGO81043.1"/>
    <property type="molecule type" value="Genomic_DNA"/>
</dbReference>
<keyword evidence="6 7" id="KW-0503">Monooxygenase</keyword>
<dbReference type="InterPro" id="IPR002397">
    <property type="entry name" value="Cyt_P450_B"/>
</dbReference>
<evidence type="ECO:0000256" key="4">
    <source>
        <dbReference type="ARBA" id="ARBA00023002"/>
    </source>
</evidence>
<evidence type="ECO:0000256" key="7">
    <source>
        <dbReference type="RuleBase" id="RU000461"/>
    </source>
</evidence>
<dbReference type="Gene3D" id="1.10.630.10">
    <property type="entry name" value="Cytochrome P450"/>
    <property type="match status" value="1"/>
</dbReference>
<dbReference type="InterPro" id="IPR017972">
    <property type="entry name" value="Cyt_P450_CS"/>
</dbReference>
<comment type="similarity">
    <text evidence="1 7">Belongs to the cytochrome P450 family.</text>
</comment>
<reference evidence="8" key="1">
    <citation type="journal article" date="2014" name="Int. J. Syst. Evol. Microbiol.">
        <title>Complete genome sequence of Corynebacterium casei LMG S-19264T (=DSM 44701T), isolated from a smear-ripened cheese.</title>
        <authorList>
            <consortium name="US DOE Joint Genome Institute (JGI-PGF)"/>
            <person name="Walter F."/>
            <person name="Albersmeier A."/>
            <person name="Kalinowski J."/>
            <person name="Ruckert C."/>
        </authorList>
    </citation>
    <scope>NUCLEOTIDE SEQUENCE</scope>
    <source>
        <strain evidence="8">CGMCC 4.7201</strain>
    </source>
</reference>
<protein>
    <submittedName>
        <fullName evidence="8">Cytochrome P450 hydroxylase</fullName>
    </submittedName>
</protein>
<dbReference type="PANTHER" id="PTHR46696:SF1">
    <property type="entry name" value="CYTOCHROME P450 YJIB-RELATED"/>
    <property type="match status" value="1"/>
</dbReference>
<dbReference type="CDD" id="cd11029">
    <property type="entry name" value="CYP107-like"/>
    <property type="match status" value="1"/>
</dbReference>
<keyword evidence="2 7" id="KW-0349">Heme</keyword>
<sequence>MTTTPSTCPYTAGTALDPADPGFALDPADPAFAADPYPFYAALRGSGPAAEVPLVNGSSAWLVTGYDQVRAVLADPRFSNVPPQGAGRPKADSPAQRARALLARHMLNTDAPDHTRLRRLVTATFTPRRVDALRPRIEELTAGLLRRIPRRAEVDLVDAFAFPLPVLVIGEVLGVPTRDRAALREWTYRVGSPADALEPGALDDAWSSLHGYFSSLIEDKRRAPGEDLFSSLVGSGLSGEELLAMAFLLLFAGYETTMNLLASAVLLVLGHAEEPTGRHWPHVVEETLRHASPLEGTTWRRAVEDVEVEGVRIPAGASVLGVLAAASRDPGRYPDPDAFRPERWEQEDVPPSLAFGHGPHYCVGARLARLEAQIALPALFEALPGLRLAEDPALLPYRPGLLVRGPRRLPVRTPG</sequence>
<keyword evidence="4 7" id="KW-0560">Oxidoreductase</keyword>
<proteinExistence type="inferred from homology"/>
<dbReference type="InterPro" id="IPR036396">
    <property type="entry name" value="Cyt_P450_sf"/>
</dbReference>
<dbReference type="FunFam" id="1.10.630.10:FF:000018">
    <property type="entry name" value="Cytochrome P450 monooxygenase"/>
    <property type="match status" value="1"/>
</dbReference>
<evidence type="ECO:0000256" key="2">
    <source>
        <dbReference type="ARBA" id="ARBA00022617"/>
    </source>
</evidence>
<evidence type="ECO:0000313" key="9">
    <source>
        <dbReference type="Proteomes" id="UP000641932"/>
    </source>
</evidence>
<evidence type="ECO:0000256" key="1">
    <source>
        <dbReference type="ARBA" id="ARBA00010617"/>
    </source>
</evidence>
<dbReference type="SUPFAM" id="SSF48264">
    <property type="entry name" value="Cytochrome P450"/>
    <property type="match status" value="1"/>
</dbReference>
<gene>
    <name evidence="8" type="ORF">GCM10012280_04380</name>
</gene>
<accession>A0A918DSG9</accession>
<dbReference type="GO" id="GO:0005506">
    <property type="term" value="F:iron ion binding"/>
    <property type="evidence" value="ECO:0007669"/>
    <property type="project" value="InterPro"/>
</dbReference>
<dbReference type="GO" id="GO:0016705">
    <property type="term" value="F:oxidoreductase activity, acting on paired donors, with incorporation or reduction of molecular oxygen"/>
    <property type="evidence" value="ECO:0007669"/>
    <property type="project" value="InterPro"/>
</dbReference>
<evidence type="ECO:0000256" key="3">
    <source>
        <dbReference type="ARBA" id="ARBA00022723"/>
    </source>
</evidence>
<dbReference type="AlphaFoldDB" id="A0A918DSG9"/>
<dbReference type="GO" id="GO:0020037">
    <property type="term" value="F:heme binding"/>
    <property type="evidence" value="ECO:0007669"/>
    <property type="project" value="InterPro"/>
</dbReference>
<keyword evidence="9" id="KW-1185">Reference proteome</keyword>
<dbReference type="PROSITE" id="PS00086">
    <property type="entry name" value="CYTOCHROME_P450"/>
    <property type="match status" value="1"/>
</dbReference>
<dbReference type="PANTHER" id="PTHR46696">
    <property type="entry name" value="P450, PUTATIVE (EUROFUNG)-RELATED"/>
    <property type="match status" value="1"/>
</dbReference>
<dbReference type="GO" id="GO:0004497">
    <property type="term" value="F:monooxygenase activity"/>
    <property type="evidence" value="ECO:0007669"/>
    <property type="project" value="UniProtKB-KW"/>
</dbReference>
<dbReference type="PRINTS" id="PR00385">
    <property type="entry name" value="P450"/>
</dbReference>
<reference evidence="8" key="2">
    <citation type="submission" date="2020-09" db="EMBL/GenBank/DDBJ databases">
        <authorList>
            <person name="Sun Q."/>
            <person name="Zhou Y."/>
        </authorList>
    </citation>
    <scope>NUCLEOTIDE SEQUENCE</scope>
    <source>
        <strain evidence="8">CGMCC 4.7201</strain>
    </source>
</reference>
<dbReference type="Pfam" id="PF00067">
    <property type="entry name" value="p450"/>
    <property type="match status" value="1"/>
</dbReference>
<comment type="caution">
    <text evidence="8">The sequence shown here is derived from an EMBL/GenBank/DDBJ whole genome shotgun (WGS) entry which is preliminary data.</text>
</comment>
<keyword evidence="5 7" id="KW-0408">Iron</keyword>
<dbReference type="Proteomes" id="UP000641932">
    <property type="component" value="Unassembled WGS sequence"/>
</dbReference>
<evidence type="ECO:0000313" key="8">
    <source>
        <dbReference type="EMBL" id="GGO81043.1"/>
    </source>
</evidence>
<name>A0A918DSG9_9ACTN</name>
<keyword evidence="3 7" id="KW-0479">Metal-binding</keyword>